<dbReference type="AlphaFoldDB" id="A0A6G9GZ92"/>
<dbReference type="EMBL" id="CP050177">
    <property type="protein sequence ID" value="QIQ03602.1"/>
    <property type="molecule type" value="Genomic_DNA"/>
</dbReference>
<feature type="chain" id="PRO_5026343295" evidence="2">
    <location>
        <begin position="34"/>
        <end position="250"/>
    </location>
</feature>
<evidence type="ECO:0000313" key="5">
    <source>
        <dbReference type="Proteomes" id="UP000501179"/>
    </source>
</evidence>
<proteinExistence type="predicted"/>
<evidence type="ECO:0000256" key="1">
    <source>
        <dbReference type="SAM" id="MobiDB-lite"/>
    </source>
</evidence>
<sequence length="250" mass="25505">MISRLAKGSSRYTRLAMGAVAIAALTATLTACGPEETGAIVGSSPTAKETASGAAGKDNDVDGAKDDYYGDNSGADAGKDNDVDGAKDDYYGDSSGADAGKDNDVDGAKQDHFAKKCDNGDLNFTAATFSEGSGYHLITAKAKPGVTCILQGPPQQVMFGSDPDTVAADVDRGTGESIKLKGSTAAYLAVQPRSTGLDEGKVFETLVISVSDDADEAGVLRFSGDEALPVSKPLVTPWQPTADAAAHPFA</sequence>
<protein>
    <submittedName>
        <fullName evidence="4">DUF4232 domain-containing protein</fullName>
    </submittedName>
</protein>
<evidence type="ECO:0000259" key="3">
    <source>
        <dbReference type="Pfam" id="PF14016"/>
    </source>
</evidence>
<feature type="compositionally biased region" description="Basic and acidic residues" evidence="1">
    <location>
        <begin position="57"/>
        <end position="68"/>
    </location>
</feature>
<reference evidence="4 5" key="1">
    <citation type="submission" date="2020-03" db="EMBL/GenBank/DDBJ databases">
        <title>A novel species.</title>
        <authorList>
            <person name="Gao J."/>
        </authorList>
    </citation>
    <scope>NUCLEOTIDE SEQUENCE [LARGE SCALE GENOMIC DNA]</scope>
    <source>
        <strain evidence="4 5">QMT-12</strain>
    </source>
</reference>
<feature type="signal peptide" evidence="2">
    <location>
        <begin position="1"/>
        <end position="33"/>
    </location>
</feature>
<dbReference type="PROSITE" id="PS51257">
    <property type="entry name" value="PROKAR_LIPOPROTEIN"/>
    <property type="match status" value="1"/>
</dbReference>
<feature type="compositionally biased region" description="Basic and acidic residues" evidence="1">
    <location>
        <begin position="77"/>
        <end position="90"/>
    </location>
</feature>
<gene>
    <name evidence="4" type="ORF">HA039_15825</name>
</gene>
<dbReference type="RefSeq" id="WP_167029774.1">
    <property type="nucleotide sequence ID" value="NZ_CP050177.1"/>
</dbReference>
<accession>A0A6G9GZ92</accession>
<dbReference type="Proteomes" id="UP000501179">
    <property type="component" value="Chromosome"/>
</dbReference>
<evidence type="ECO:0000256" key="2">
    <source>
        <dbReference type="SAM" id="SignalP"/>
    </source>
</evidence>
<evidence type="ECO:0000313" key="4">
    <source>
        <dbReference type="EMBL" id="QIQ03602.1"/>
    </source>
</evidence>
<keyword evidence="5" id="KW-1185">Reference proteome</keyword>
<feature type="region of interest" description="Disordered" evidence="1">
    <location>
        <begin position="36"/>
        <end position="104"/>
    </location>
</feature>
<name>A0A6G9GZ92_9ACTN</name>
<dbReference type="Pfam" id="PF14016">
    <property type="entry name" value="DUF4232"/>
    <property type="match status" value="1"/>
</dbReference>
<dbReference type="KEGG" id="slia:HA039_15825"/>
<feature type="domain" description="DUF4232" evidence="3">
    <location>
        <begin position="117"/>
        <end position="239"/>
    </location>
</feature>
<keyword evidence="2" id="KW-0732">Signal</keyword>
<dbReference type="InterPro" id="IPR025326">
    <property type="entry name" value="DUF4232"/>
</dbReference>
<organism evidence="4 5">
    <name type="scientific">Streptomyces liangshanensis</name>
    <dbReference type="NCBI Taxonomy" id="2717324"/>
    <lineage>
        <taxon>Bacteria</taxon>
        <taxon>Bacillati</taxon>
        <taxon>Actinomycetota</taxon>
        <taxon>Actinomycetes</taxon>
        <taxon>Kitasatosporales</taxon>
        <taxon>Streptomycetaceae</taxon>
        <taxon>Streptomyces</taxon>
    </lineage>
</organism>